<feature type="chain" id="PRO_5037298844" description="Epoxide hydrolase" evidence="8">
    <location>
        <begin position="26"/>
        <end position="463"/>
    </location>
</feature>
<proteinExistence type="inferred from homology"/>
<feature type="active site" description="Proton acceptor" evidence="7">
    <location>
        <position position="440"/>
    </location>
</feature>
<keyword evidence="10" id="KW-1185">Reference proteome</keyword>
<feature type="active site" description="Nucleophile" evidence="7">
    <location>
        <position position="235"/>
    </location>
</feature>
<keyword evidence="4 6" id="KW-0058">Aromatic hydrocarbons catabolism</keyword>
<keyword evidence="5 6" id="KW-0378">Hydrolase</keyword>
<evidence type="ECO:0000256" key="4">
    <source>
        <dbReference type="ARBA" id="ARBA00022797"/>
    </source>
</evidence>
<sequence length="463" mass="52297">MGKVFTLLVIVSVAIVAVFIGKRLGQPDEVLRVPEREWFGTGEERKDDTKIEPFTIAVPEETLKDLRRRLEQTRFFEPLEDAKNFQYGFNTNYLREVHKYWLTSYDWRRQEATLNSFKHFKTEIEGVKVHFIHAKPPAGKYKRVLPLLLVHGWPGSVYEFYKILPLLTDPLGSKFKPFGTTDVDFAFEVIAPSIPGYGWSEAPKKTGFGPIAAGRVFSKLMVRLGFQQFYCQGGDWGSIITTATAIIHPERVLGLHLNMFMASPASNPAIIVKMVVGSFLPSLAYDAGEAPKMGFGATFLNVIKESGYMHLQATKPDTVGFSLNDSPLGLAAYILEKFSSWTHPAYKELPDGGLTRQYTLDELLTNVMIYWTSGNIASSQRFYKECFADPNYEALDRAPVKVPVGAAAFPHELMEPQPKSIIRYKYHNLTRYTIMPRGGHFAAFEEPKLLATDLFAFVNDLHN</sequence>
<dbReference type="InterPro" id="IPR010497">
    <property type="entry name" value="Epoxide_hydro_N"/>
</dbReference>
<dbReference type="WBParaSite" id="PSAMB.scaffold5971size10461.g27630.t1">
    <property type="protein sequence ID" value="PSAMB.scaffold5971size10461.g27630.t1"/>
    <property type="gene ID" value="PSAMB.scaffold5971size10461.g27630"/>
</dbReference>
<reference evidence="11" key="1">
    <citation type="submission" date="2022-11" db="UniProtKB">
        <authorList>
            <consortium name="WormBaseParasite"/>
        </authorList>
    </citation>
    <scope>IDENTIFICATION</scope>
</reference>
<accession>A0A914X497</accession>
<dbReference type="InterPro" id="IPR016292">
    <property type="entry name" value="Epoxide_hydrolase"/>
</dbReference>
<evidence type="ECO:0000256" key="3">
    <source>
        <dbReference type="ARBA" id="ARBA00010088"/>
    </source>
</evidence>
<dbReference type="InterPro" id="IPR000639">
    <property type="entry name" value="Epox_hydrolase-like"/>
</dbReference>
<dbReference type="PIRSF" id="PIRSF001112">
    <property type="entry name" value="Epoxide_hydrolase"/>
    <property type="match status" value="1"/>
</dbReference>
<evidence type="ECO:0000256" key="7">
    <source>
        <dbReference type="PIRSR" id="PIRSR001112-1"/>
    </source>
</evidence>
<comment type="similarity">
    <text evidence="3 6">Belongs to the peptidase S33 family.</text>
</comment>
<dbReference type="GO" id="GO:0097176">
    <property type="term" value="P:epoxide metabolic process"/>
    <property type="evidence" value="ECO:0007669"/>
    <property type="project" value="TreeGrafter"/>
</dbReference>
<dbReference type="PANTHER" id="PTHR21661">
    <property type="entry name" value="EPOXIDE HYDROLASE 1-RELATED"/>
    <property type="match status" value="1"/>
</dbReference>
<dbReference type="EC" id="3.3.2.9" evidence="6"/>
<evidence type="ECO:0000259" key="9">
    <source>
        <dbReference type="Pfam" id="PF06441"/>
    </source>
</evidence>
<evidence type="ECO:0000313" key="10">
    <source>
        <dbReference type="Proteomes" id="UP000887566"/>
    </source>
</evidence>
<feature type="active site" description="Proton donor" evidence="7">
    <location>
        <position position="383"/>
    </location>
</feature>
<evidence type="ECO:0000256" key="5">
    <source>
        <dbReference type="ARBA" id="ARBA00022801"/>
    </source>
</evidence>
<name>A0A914X497_9BILA</name>
<keyword evidence="8" id="KW-0732">Signal</keyword>
<protein>
    <recommendedName>
        <fullName evidence="6">Epoxide hydrolase</fullName>
        <ecNumber evidence="6">3.3.2.9</ecNumber>
    </recommendedName>
</protein>
<comment type="catalytic activity">
    <reaction evidence="6">
        <text>cis-stilbene oxide + H2O = (1R,2R)-hydrobenzoin</text>
        <dbReference type="Rhea" id="RHEA:23900"/>
        <dbReference type="ChEBI" id="CHEBI:15377"/>
        <dbReference type="ChEBI" id="CHEBI:50004"/>
        <dbReference type="ChEBI" id="CHEBI:50014"/>
        <dbReference type="EC" id="3.3.2.9"/>
    </reaction>
</comment>
<evidence type="ECO:0000256" key="1">
    <source>
        <dbReference type="ARBA" id="ARBA00000221"/>
    </source>
</evidence>
<dbReference type="PRINTS" id="PR00412">
    <property type="entry name" value="EPOXHYDRLASE"/>
</dbReference>
<dbReference type="Pfam" id="PF06441">
    <property type="entry name" value="EHN"/>
    <property type="match status" value="1"/>
</dbReference>
<dbReference type="AlphaFoldDB" id="A0A914X497"/>
<comment type="subcellular location">
    <subcellularLocation>
        <location evidence="6">Endoplasmic reticulum membrane</location>
    </subcellularLocation>
    <subcellularLocation>
        <location evidence="2">Microsome membrane</location>
        <topology evidence="2">Single-pass membrane protein</topology>
    </subcellularLocation>
</comment>
<evidence type="ECO:0000256" key="2">
    <source>
        <dbReference type="ARBA" id="ARBA00004111"/>
    </source>
</evidence>
<evidence type="ECO:0000256" key="8">
    <source>
        <dbReference type="SAM" id="SignalP"/>
    </source>
</evidence>
<dbReference type="GO" id="GO:0033961">
    <property type="term" value="F:cis-stilbene-oxide hydrolase activity"/>
    <property type="evidence" value="ECO:0007669"/>
    <property type="project" value="UniProtKB-UniRule"/>
</dbReference>
<feature type="signal peptide" evidence="8">
    <location>
        <begin position="1"/>
        <end position="25"/>
    </location>
</feature>
<feature type="domain" description="Epoxide hydrolase N-terminal" evidence="9">
    <location>
        <begin position="51"/>
        <end position="160"/>
    </location>
</feature>
<dbReference type="Gene3D" id="3.40.50.1820">
    <property type="entry name" value="alpha/beta hydrolase"/>
    <property type="match status" value="1"/>
</dbReference>
<dbReference type="Proteomes" id="UP000887566">
    <property type="component" value="Unplaced"/>
</dbReference>
<keyword evidence="6" id="KW-0472">Membrane</keyword>
<dbReference type="SUPFAM" id="SSF53474">
    <property type="entry name" value="alpha/beta-Hydrolases"/>
    <property type="match status" value="1"/>
</dbReference>
<dbReference type="PANTHER" id="PTHR21661:SF35">
    <property type="entry name" value="EPOXIDE HYDROLASE"/>
    <property type="match status" value="1"/>
</dbReference>
<evidence type="ECO:0000313" key="11">
    <source>
        <dbReference type="WBParaSite" id="PSAMB.scaffold5971size10461.g27630.t1"/>
    </source>
</evidence>
<dbReference type="InterPro" id="IPR029058">
    <property type="entry name" value="AB_hydrolase_fold"/>
</dbReference>
<comment type="catalytic activity">
    <reaction evidence="1 6">
        <text>1-(4-methoxyphenyl)-N-methyl-N-[(3-methyloxetan-3-yl)methyl]methanamine + H2O = 2-{[(4-methoxybenzyl)(methyl)amino]methyl}-2-methylpropane-1,3-diol</text>
        <dbReference type="Rhea" id="RHEA:55764"/>
        <dbReference type="ChEBI" id="CHEBI:15377"/>
        <dbReference type="ChEBI" id="CHEBI:139161"/>
        <dbReference type="ChEBI" id="CHEBI:139164"/>
        <dbReference type="EC" id="3.3.2.9"/>
    </reaction>
</comment>
<evidence type="ECO:0000256" key="6">
    <source>
        <dbReference type="PIRNR" id="PIRNR001112"/>
    </source>
</evidence>
<organism evidence="10 11">
    <name type="scientific">Plectus sambesii</name>
    <dbReference type="NCBI Taxonomy" id="2011161"/>
    <lineage>
        <taxon>Eukaryota</taxon>
        <taxon>Metazoa</taxon>
        <taxon>Ecdysozoa</taxon>
        <taxon>Nematoda</taxon>
        <taxon>Chromadorea</taxon>
        <taxon>Plectida</taxon>
        <taxon>Plectina</taxon>
        <taxon>Plectoidea</taxon>
        <taxon>Plectidae</taxon>
        <taxon>Plectus</taxon>
    </lineage>
</organism>
<dbReference type="GO" id="GO:0005789">
    <property type="term" value="C:endoplasmic reticulum membrane"/>
    <property type="evidence" value="ECO:0007669"/>
    <property type="project" value="UniProtKB-SubCell"/>
</dbReference>
<keyword evidence="6" id="KW-0256">Endoplasmic reticulum</keyword>